<reference evidence="1" key="1">
    <citation type="submission" date="2015-01" db="EMBL/GenBank/DDBJ databases">
        <authorList>
            <person name="Durling Mikael"/>
        </authorList>
    </citation>
    <scope>NUCLEOTIDE SEQUENCE</scope>
</reference>
<protein>
    <submittedName>
        <fullName evidence="1">Uncharacterized protein</fullName>
    </submittedName>
</protein>
<name>A0A0B7K898_BIOOC</name>
<sequence>MVVSDEVSRLIAPTSRNLGSLSYRSANYGEYSRKSNMSGQPGLAALAIIIETRDLCRLDLAAVGAQVARYPSRQLVARNPTYTYLPST</sequence>
<organism evidence="1">
    <name type="scientific">Bionectria ochroleuca</name>
    <name type="common">Gliocladium roseum</name>
    <dbReference type="NCBI Taxonomy" id="29856"/>
    <lineage>
        <taxon>Eukaryota</taxon>
        <taxon>Fungi</taxon>
        <taxon>Dikarya</taxon>
        <taxon>Ascomycota</taxon>
        <taxon>Pezizomycotina</taxon>
        <taxon>Sordariomycetes</taxon>
        <taxon>Hypocreomycetidae</taxon>
        <taxon>Hypocreales</taxon>
        <taxon>Bionectriaceae</taxon>
        <taxon>Clonostachys</taxon>
    </lineage>
</organism>
<proteinExistence type="predicted"/>
<dbReference type="EMBL" id="CDPU01000035">
    <property type="protein sequence ID" value="CEO53364.1"/>
    <property type="molecule type" value="Genomic_DNA"/>
</dbReference>
<dbReference type="AlphaFoldDB" id="A0A0B7K898"/>
<evidence type="ECO:0000313" key="1">
    <source>
        <dbReference type="EMBL" id="CEO53364.1"/>
    </source>
</evidence>
<gene>
    <name evidence="1" type="ORF">BN869_000009422_1</name>
</gene>
<accession>A0A0B7K898</accession>